<evidence type="ECO:0000313" key="2">
    <source>
        <dbReference type="EMBL" id="TCC26535.1"/>
    </source>
</evidence>
<evidence type="ECO:0000256" key="1">
    <source>
        <dbReference type="SAM" id="SignalP"/>
    </source>
</evidence>
<sequence length="142" mass="15600">MKQLGKIGATAALMMTAVAAPAAVALQQDDGPKLAGETWVRTELFFGTDRPGPDVTEYQFSRFVNETVTPRFPDGLTVLSGNGQWKSDGRIVRERSKLVIILYPADGAAESGKKIDEIRSAYEKKFQQESVLRTDSTEQVSF</sequence>
<comment type="caution">
    <text evidence="2">The sequence shown here is derived from an EMBL/GenBank/DDBJ whole genome shotgun (WGS) entry which is preliminary data.</text>
</comment>
<proteinExistence type="predicted"/>
<dbReference type="Proteomes" id="UP000292385">
    <property type="component" value="Unassembled WGS sequence"/>
</dbReference>
<dbReference type="Pfam" id="PF12098">
    <property type="entry name" value="DUF3574"/>
    <property type="match status" value="1"/>
</dbReference>
<feature type="signal peptide" evidence="1">
    <location>
        <begin position="1"/>
        <end position="22"/>
    </location>
</feature>
<dbReference type="EMBL" id="SJJY01000001">
    <property type="protein sequence ID" value="TCC26535.1"/>
    <property type="molecule type" value="Genomic_DNA"/>
</dbReference>
<gene>
    <name evidence="2" type="ORF">E0H58_00400</name>
</gene>
<evidence type="ECO:0000313" key="3">
    <source>
        <dbReference type="Proteomes" id="UP000292385"/>
    </source>
</evidence>
<feature type="chain" id="PRO_5045109696" evidence="1">
    <location>
        <begin position="23"/>
        <end position="142"/>
    </location>
</feature>
<name>A0ABY2AA59_9ACTN</name>
<accession>A0ABY2AA59</accession>
<keyword evidence="3" id="KW-1185">Reference proteome</keyword>
<keyword evidence="1" id="KW-0732">Signal</keyword>
<dbReference type="InterPro" id="IPR021957">
    <property type="entry name" value="DUF3574"/>
</dbReference>
<organism evidence="2 3">
    <name type="scientific">Kribbella speibonae</name>
    <dbReference type="NCBI Taxonomy" id="1572660"/>
    <lineage>
        <taxon>Bacteria</taxon>
        <taxon>Bacillati</taxon>
        <taxon>Actinomycetota</taxon>
        <taxon>Actinomycetes</taxon>
        <taxon>Propionibacteriales</taxon>
        <taxon>Kribbellaceae</taxon>
        <taxon>Kribbella</taxon>
    </lineage>
</organism>
<dbReference type="RefSeq" id="WP_131459201.1">
    <property type="nucleotide sequence ID" value="NZ_SJJY01000001.1"/>
</dbReference>
<reference evidence="2 3" key="1">
    <citation type="submission" date="2019-02" db="EMBL/GenBank/DDBJ databases">
        <title>Kribbella capetownensis sp. nov. and Kribbella speibonae sp. nov., isolated from soil.</title>
        <authorList>
            <person name="Curtis S.M."/>
            <person name="Norton I."/>
            <person name="Everest G.J."/>
            <person name="Meyers P.R."/>
        </authorList>
    </citation>
    <scope>NUCLEOTIDE SEQUENCE [LARGE SCALE GENOMIC DNA]</scope>
    <source>
        <strain evidence="2 3">SK5</strain>
    </source>
</reference>
<protein>
    <submittedName>
        <fullName evidence="2">DUF3574 domain-containing protein</fullName>
    </submittedName>
</protein>